<accession>A0A9W8JBE0</accession>
<keyword evidence="3" id="KW-1185">Reference proteome</keyword>
<dbReference type="PANTHER" id="PTHR46579:SF1">
    <property type="entry name" value="F5_8 TYPE C DOMAIN-CONTAINING PROTEIN"/>
    <property type="match status" value="1"/>
</dbReference>
<proteinExistence type="predicted"/>
<feature type="non-terminal residue" evidence="2">
    <location>
        <position position="823"/>
    </location>
</feature>
<reference evidence="2" key="1">
    <citation type="submission" date="2022-06" db="EMBL/GenBank/DDBJ databases">
        <title>Genome Sequence of Candolleomyces eurysporus.</title>
        <authorList>
            <person name="Buettner E."/>
        </authorList>
    </citation>
    <scope>NUCLEOTIDE SEQUENCE</scope>
    <source>
        <strain evidence="2">VTCC 930004</strain>
    </source>
</reference>
<gene>
    <name evidence="2" type="ORF">H1R20_g5541</name>
</gene>
<dbReference type="AlphaFoldDB" id="A0A9W8JBE0"/>
<protein>
    <recommendedName>
        <fullName evidence="4">DUF4218 domain-containing protein</fullName>
    </recommendedName>
</protein>
<dbReference type="OrthoDB" id="3039677at2759"/>
<dbReference type="Pfam" id="PF02992">
    <property type="entry name" value="Transposase_21"/>
    <property type="match status" value="1"/>
</dbReference>
<evidence type="ECO:0000313" key="3">
    <source>
        <dbReference type="Proteomes" id="UP001140091"/>
    </source>
</evidence>
<evidence type="ECO:0000313" key="2">
    <source>
        <dbReference type="EMBL" id="KAJ2931557.1"/>
    </source>
</evidence>
<name>A0A9W8JBE0_9AGAR</name>
<evidence type="ECO:0000256" key="1">
    <source>
        <dbReference type="SAM" id="MobiDB-lite"/>
    </source>
</evidence>
<dbReference type="Proteomes" id="UP001140091">
    <property type="component" value="Unassembled WGS sequence"/>
</dbReference>
<comment type="caution">
    <text evidence="2">The sequence shown here is derived from an EMBL/GenBank/DDBJ whole genome shotgun (WGS) entry which is preliminary data.</text>
</comment>
<sequence>MALATVCLLAVTLQYHYFLSRRGCQLYLAAARDILVANGGNTDVLEKLPHDPRALIDRIHLHPVTTTYISCPSCHTLYPYNTIDPDHNPSRCTHQNTVSSPPCACNLFESLDRGPLGMKTVPIRLYHHQSLKWWLGRLLARPGIEDVLESYPHGLLQQPHSHDRPISDIWQARILRNIKDASGVPFTESNDTAGHPDLKLVFGLSVDGFDPFGNKAAKQSAAATAIWMILYNFPPHLRYLPQNIYLAGIVPGPTKPSNDQLNHYTQLVVNDLKELWSQGFSYTRTFKYRKGRKCKGMLVPLICDLLAARQVIGYPGSTTAHYFCTACDLDVDDISVIDRSAWPMKDKRHIRRYAQLYRDAESDDAQAALFEASGWRWSPLFELEYWDPVEFTVIDSMHTFDLNMLQNHVRNLFQVDMKNESGTALRPPRKSRPRRVVDDKRELANLKRCQGLIYENGPHLLYELLEFHRKVLYSFSLDYDIRLPETSVVVGTRWVLAKGIYSWRQQSPSNSQELQSFMGRYPDLSPTQEGLIAGDTDNGDDGKSSSSDTEDEKEAAPSSSSSPFKRSVIRNRAQRLLSIVSVDHPDSESRDLVYRQTTTQILAHFCDYLQIDRQHIVLTAKAAKMSLFNLLLQELQHDAFKRDFFGLLTAAEVPDISSNAFLGRDTMDIVWDDMKRTQLPSWINLPPRDWGTARRGKLSADNWRIICCIHLPITLIRLLGDRTDRTKDLLDNFMKLVTAVRIATTRMSSHSQIETYNRIILEYTQGVQQLFPDYQILPSHHAALHLGDVLERFGPKHAHDSPYYERCINFFHRMNTNKKNGPT</sequence>
<dbReference type="EMBL" id="JANBPK010000807">
    <property type="protein sequence ID" value="KAJ2931557.1"/>
    <property type="molecule type" value="Genomic_DNA"/>
</dbReference>
<feature type="region of interest" description="Disordered" evidence="1">
    <location>
        <begin position="528"/>
        <end position="565"/>
    </location>
</feature>
<dbReference type="InterPro" id="IPR004242">
    <property type="entry name" value="Transposase_21"/>
</dbReference>
<organism evidence="2 3">
    <name type="scientific">Candolleomyces eurysporus</name>
    <dbReference type="NCBI Taxonomy" id="2828524"/>
    <lineage>
        <taxon>Eukaryota</taxon>
        <taxon>Fungi</taxon>
        <taxon>Dikarya</taxon>
        <taxon>Basidiomycota</taxon>
        <taxon>Agaricomycotina</taxon>
        <taxon>Agaricomycetes</taxon>
        <taxon>Agaricomycetidae</taxon>
        <taxon>Agaricales</taxon>
        <taxon>Agaricineae</taxon>
        <taxon>Psathyrellaceae</taxon>
        <taxon>Candolleomyces</taxon>
    </lineage>
</organism>
<dbReference type="PANTHER" id="PTHR46579">
    <property type="entry name" value="F5/8 TYPE C DOMAIN-CONTAINING PROTEIN-RELATED"/>
    <property type="match status" value="1"/>
</dbReference>
<evidence type="ECO:0008006" key="4">
    <source>
        <dbReference type="Google" id="ProtNLM"/>
    </source>
</evidence>